<evidence type="ECO:0000313" key="3">
    <source>
        <dbReference type="EMBL" id="MFC7296024.1"/>
    </source>
</evidence>
<proteinExistence type="predicted"/>
<name>A0ABW2IXP9_9GAMM</name>
<keyword evidence="4" id="KW-1185">Reference proteome</keyword>
<gene>
    <name evidence="3" type="ORF">ACFQQA_14975</name>
</gene>
<dbReference type="Pfam" id="PF19657">
    <property type="entry name" value="DUF6160"/>
    <property type="match status" value="1"/>
</dbReference>
<comment type="caution">
    <text evidence="3">The sequence shown here is derived from an EMBL/GenBank/DDBJ whole genome shotgun (WGS) entry which is preliminary data.</text>
</comment>
<evidence type="ECO:0000259" key="2">
    <source>
        <dbReference type="Pfam" id="PF19657"/>
    </source>
</evidence>
<evidence type="ECO:0000313" key="4">
    <source>
        <dbReference type="Proteomes" id="UP001596506"/>
    </source>
</evidence>
<accession>A0ABW2IXP9</accession>
<dbReference type="RefSeq" id="WP_100690229.1">
    <property type="nucleotide sequence ID" value="NZ_JBHTBD010000006.1"/>
</dbReference>
<sequence>MSRLISALLLAALSVGANAELNEISDQQMSEVTGQAFVSVDRDYHPDNSTAYTRINLGMDIEVQTNVDTLELGRYERAGEKPGSSDVLINNFSLGYIQSQQFFQDNPEVPEMYRHDGTAYAEGEIVPFFIDNPFIEFAFDQQTQKVVGVRLGFGDAMGVLSADIETLTGNVNVMIKDVGAAMRDAEQDNPTISDQLIKFLTPILEKNNALETKARLVDGDPNSPTYGEVDEIRAEHIGVPDGERFVLEGASSFARLFMKDLLAPGASSRVEVPGCNNLFDCPPGNIEVIAMDCKVLSIQACFDLGQYRSFAVGELGETNGERSVVAPAAGAFLSFQTKAVEWVKDVKKGNMSEAEFVKATSGAFFNIPNGATEVNLSEALTGVPRYRTEYIDRGRGLF</sequence>
<feature type="signal peptide" evidence="1">
    <location>
        <begin position="1"/>
        <end position="19"/>
    </location>
</feature>
<dbReference type="EMBL" id="JBHTBD010000006">
    <property type="protein sequence ID" value="MFC7296024.1"/>
    <property type="molecule type" value="Genomic_DNA"/>
</dbReference>
<organism evidence="3 4">
    <name type="scientific">Marinobacter aromaticivorans</name>
    <dbReference type="NCBI Taxonomy" id="1494078"/>
    <lineage>
        <taxon>Bacteria</taxon>
        <taxon>Pseudomonadati</taxon>
        <taxon>Pseudomonadota</taxon>
        <taxon>Gammaproteobacteria</taxon>
        <taxon>Pseudomonadales</taxon>
        <taxon>Marinobacteraceae</taxon>
        <taxon>Marinobacter</taxon>
    </lineage>
</organism>
<protein>
    <submittedName>
        <fullName evidence="3">DUF6160 family protein</fullName>
    </submittedName>
</protein>
<feature type="domain" description="DUF6160" evidence="2">
    <location>
        <begin position="4"/>
        <end position="44"/>
    </location>
</feature>
<reference evidence="4" key="1">
    <citation type="journal article" date="2019" name="Int. J. Syst. Evol. Microbiol.">
        <title>The Global Catalogue of Microorganisms (GCM) 10K type strain sequencing project: providing services to taxonomists for standard genome sequencing and annotation.</title>
        <authorList>
            <consortium name="The Broad Institute Genomics Platform"/>
            <consortium name="The Broad Institute Genome Sequencing Center for Infectious Disease"/>
            <person name="Wu L."/>
            <person name="Ma J."/>
        </authorList>
    </citation>
    <scope>NUCLEOTIDE SEQUENCE [LARGE SCALE GENOMIC DNA]</scope>
    <source>
        <strain evidence="4">CCUG 60559</strain>
    </source>
</reference>
<evidence type="ECO:0000256" key="1">
    <source>
        <dbReference type="SAM" id="SignalP"/>
    </source>
</evidence>
<feature type="chain" id="PRO_5045418295" evidence="1">
    <location>
        <begin position="20"/>
        <end position="398"/>
    </location>
</feature>
<dbReference type="InterPro" id="IPR046158">
    <property type="entry name" value="DUF6160"/>
</dbReference>
<dbReference type="Proteomes" id="UP001596506">
    <property type="component" value="Unassembled WGS sequence"/>
</dbReference>
<keyword evidence="1" id="KW-0732">Signal</keyword>